<reference evidence="1" key="1">
    <citation type="submission" date="2015-04" db="UniProtKB">
        <authorList>
            <consortium name="EnsemblPlants"/>
        </authorList>
    </citation>
    <scope>IDENTIFICATION</scope>
</reference>
<proteinExistence type="predicted"/>
<dbReference type="Proteomes" id="UP000026962">
    <property type="component" value="Chromosome 5"/>
</dbReference>
<dbReference type="EnsemblPlants" id="OPUNC05G15170.1">
    <property type="protein sequence ID" value="OPUNC05G15170.1"/>
    <property type="gene ID" value="OPUNC05G15170"/>
</dbReference>
<keyword evidence="2" id="KW-1185">Reference proteome</keyword>
<name>A0A0E0L2S7_ORYPU</name>
<dbReference type="HOGENOM" id="CLU_2268130_0_0_1"/>
<protein>
    <submittedName>
        <fullName evidence="1">Uncharacterized protein</fullName>
    </submittedName>
</protein>
<dbReference type="Gramene" id="OPUNC05G15230.1">
    <property type="protein sequence ID" value="OPUNC05G15230.1"/>
    <property type="gene ID" value="OPUNC05G15230"/>
</dbReference>
<evidence type="ECO:0000313" key="1">
    <source>
        <dbReference type="EnsemblPlants" id="OPUNC05G15170.1"/>
    </source>
</evidence>
<dbReference type="Gramene" id="OPUNC05G15170.1">
    <property type="protein sequence ID" value="OPUNC05G15170.1"/>
    <property type="gene ID" value="OPUNC05G15170"/>
</dbReference>
<accession>A0A0E0L2S7</accession>
<reference evidence="1" key="2">
    <citation type="submission" date="2018-05" db="EMBL/GenBank/DDBJ databases">
        <title>OpunRS2 (Oryza punctata Reference Sequence Version 2).</title>
        <authorList>
            <person name="Zhang J."/>
            <person name="Kudrna D."/>
            <person name="Lee S."/>
            <person name="Talag J."/>
            <person name="Welchert J."/>
            <person name="Wing R.A."/>
        </authorList>
    </citation>
    <scope>NUCLEOTIDE SEQUENCE [LARGE SCALE GENOMIC DNA]</scope>
</reference>
<sequence length="123" mass="14009">MEDASQHVNNFVCGIGYSFLLDSPPQVLVFSSKILEQNGSLQRSYYRGNHQYIYNDGVVSTGKILLRVALITQEAKEWKKDQSKLIVETKPNRNMDSLLQLYVALVSQQKQSAVLHREKHTGK</sequence>
<dbReference type="EnsemblPlants" id="OPUNC05G15230.1">
    <property type="protein sequence ID" value="OPUNC05G15230.1"/>
    <property type="gene ID" value="OPUNC05G15230"/>
</dbReference>
<dbReference type="AlphaFoldDB" id="A0A0E0L2S7"/>
<organism evidence="1">
    <name type="scientific">Oryza punctata</name>
    <name type="common">Red rice</name>
    <dbReference type="NCBI Taxonomy" id="4537"/>
    <lineage>
        <taxon>Eukaryota</taxon>
        <taxon>Viridiplantae</taxon>
        <taxon>Streptophyta</taxon>
        <taxon>Embryophyta</taxon>
        <taxon>Tracheophyta</taxon>
        <taxon>Spermatophyta</taxon>
        <taxon>Magnoliopsida</taxon>
        <taxon>Liliopsida</taxon>
        <taxon>Poales</taxon>
        <taxon>Poaceae</taxon>
        <taxon>BOP clade</taxon>
        <taxon>Oryzoideae</taxon>
        <taxon>Oryzeae</taxon>
        <taxon>Oryzinae</taxon>
        <taxon>Oryza</taxon>
    </lineage>
</organism>
<evidence type="ECO:0000313" key="2">
    <source>
        <dbReference type="Proteomes" id="UP000026962"/>
    </source>
</evidence>